<dbReference type="EC" id="4.4.1.13" evidence="2"/>
<dbReference type="EMBL" id="QSVQ01000003">
    <property type="protein sequence ID" value="RGO53292.1"/>
    <property type="molecule type" value="Genomic_DNA"/>
</dbReference>
<dbReference type="InterPro" id="IPR004839">
    <property type="entry name" value="Aminotransferase_I/II_large"/>
</dbReference>
<keyword evidence="7" id="KW-0032">Aminotransferase</keyword>
<dbReference type="PANTHER" id="PTHR43525:SF1">
    <property type="entry name" value="PROTEIN MALY"/>
    <property type="match status" value="1"/>
</dbReference>
<dbReference type="Gene3D" id="3.90.1150.10">
    <property type="entry name" value="Aspartate Aminotransferase, domain 1"/>
    <property type="match status" value="1"/>
</dbReference>
<evidence type="ECO:0000313" key="7">
    <source>
        <dbReference type="EMBL" id="RGO53292.1"/>
    </source>
</evidence>
<dbReference type="CDD" id="cd00609">
    <property type="entry name" value="AAT_like"/>
    <property type="match status" value="1"/>
</dbReference>
<accession>A0A3E5GVC3</accession>
<keyword evidence="4" id="KW-0456">Lyase</keyword>
<feature type="domain" description="Aminotransferase class I/classII large" evidence="6">
    <location>
        <begin position="36"/>
        <end position="383"/>
    </location>
</feature>
<dbReference type="InterPro" id="IPR051798">
    <property type="entry name" value="Class-II_PLP-Dep_Aminotrans"/>
</dbReference>
<dbReference type="RefSeq" id="WP_117612966.1">
    <property type="nucleotide sequence ID" value="NZ_QSVQ01000003.1"/>
</dbReference>
<proteinExistence type="inferred from homology"/>
<keyword evidence="7" id="KW-0808">Transferase</keyword>
<dbReference type="InterPro" id="IPR027619">
    <property type="entry name" value="C-S_lyase_PatB-like"/>
</dbReference>
<keyword evidence="8" id="KW-1185">Reference proteome</keyword>
<organism evidence="7 8">
    <name type="scientific">Dorea formicigenerans</name>
    <dbReference type="NCBI Taxonomy" id="39486"/>
    <lineage>
        <taxon>Bacteria</taxon>
        <taxon>Bacillati</taxon>
        <taxon>Bacillota</taxon>
        <taxon>Clostridia</taxon>
        <taxon>Lachnospirales</taxon>
        <taxon>Lachnospiraceae</taxon>
        <taxon>Dorea</taxon>
    </lineage>
</organism>
<dbReference type="NCBIfam" id="TIGR04350">
    <property type="entry name" value="C_S_lyase_PatB"/>
    <property type="match status" value="1"/>
</dbReference>
<dbReference type="Proteomes" id="UP000261055">
    <property type="component" value="Unassembled WGS sequence"/>
</dbReference>
<comment type="similarity">
    <text evidence="5">Belongs to the class-II pyridoxal-phosphate-dependent aminotransferase family. MalY/PatB cystathionine beta-lyase subfamily.</text>
</comment>
<sequence length="395" mass="45508">MATDFDKVINRKGTHSLKYDFATVRGKKADILPLWVADMDFQAPKAVRERLFEIVEHGIFGYSDTLEDYFRAVKSWYKRRFDWEIESDWIIKTPGIVFALAMAVKAYTEPGESVLMLQPVYYPFREVIEDNGRKLIGSPLKLEDGHYTIDFEDMEKKIRENAVKLLLFCSPHNPVGRVWKREELEKVAALCLKYHDTLVSDEIHSDIVYKGHKHQMMASISEEIADITVTCTAPSKTFNVAGLQLSNIIISNPKLREKFKHEVMQAGYSQPNLMGMEACQTAYENGEEWLEELLVYLQGNVDFVRDYLKQEIPKIRLIEPEGTYLLWLDCRELGLSVEELEHLVVDEANLWLDPGFIFGAVGEGFERINIACPRQTLRQAMNQLRDALNAEAFLN</sequence>
<evidence type="ECO:0000259" key="6">
    <source>
        <dbReference type="Pfam" id="PF00155"/>
    </source>
</evidence>
<dbReference type="InterPro" id="IPR015421">
    <property type="entry name" value="PyrdxlP-dep_Trfase_major"/>
</dbReference>
<name>A0A3E5GVC3_9FIRM</name>
<evidence type="ECO:0000313" key="8">
    <source>
        <dbReference type="Proteomes" id="UP000261055"/>
    </source>
</evidence>
<dbReference type="GO" id="GO:0047804">
    <property type="term" value="F:cysteine-S-conjugate beta-lyase activity"/>
    <property type="evidence" value="ECO:0007669"/>
    <property type="project" value="UniProtKB-EC"/>
</dbReference>
<reference evidence="7 8" key="1">
    <citation type="submission" date="2018-08" db="EMBL/GenBank/DDBJ databases">
        <title>A genome reference for cultivated species of the human gut microbiota.</title>
        <authorList>
            <person name="Zou Y."/>
            <person name="Xue W."/>
            <person name="Luo G."/>
        </authorList>
    </citation>
    <scope>NUCLEOTIDE SEQUENCE [LARGE SCALE GENOMIC DNA]</scope>
    <source>
        <strain evidence="7 8">OM02-12</strain>
    </source>
</reference>
<dbReference type="InterPro" id="IPR015424">
    <property type="entry name" value="PyrdxlP-dep_Trfase"/>
</dbReference>
<dbReference type="AlphaFoldDB" id="A0A3E5GVC3"/>
<gene>
    <name evidence="7" type="ORF">DXB12_03615</name>
</gene>
<dbReference type="GO" id="GO:0030170">
    <property type="term" value="F:pyridoxal phosphate binding"/>
    <property type="evidence" value="ECO:0007669"/>
    <property type="project" value="InterPro"/>
</dbReference>
<protein>
    <recommendedName>
        <fullName evidence="2">cysteine-S-conjugate beta-lyase</fullName>
        <ecNumber evidence="2">4.4.1.13</ecNumber>
    </recommendedName>
</protein>
<dbReference type="Gene3D" id="3.40.640.10">
    <property type="entry name" value="Type I PLP-dependent aspartate aminotransferase-like (Major domain)"/>
    <property type="match status" value="1"/>
</dbReference>
<evidence type="ECO:0000256" key="1">
    <source>
        <dbReference type="ARBA" id="ARBA00001933"/>
    </source>
</evidence>
<evidence type="ECO:0000256" key="5">
    <source>
        <dbReference type="ARBA" id="ARBA00037974"/>
    </source>
</evidence>
<dbReference type="InterPro" id="IPR015422">
    <property type="entry name" value="PyrdxlP-dep_Trfase_small"/>
</dbReference>
<dbReference type="SUPFAM" id="SSF53383">
    <property type="entry name" value="PLP-dependent transferases"/>
    <property type="match status" value="1"/>
</dbReference>
<evidence type="ECO:0000256" key="3">
    <source>
        <dbReference type="ARBA" id="ARBA00022898"/>
    </source>
</evidence>
<evidence type="ECO:0000256" key="4">
    <source>
        <dbReference type="ARBA" id="ARBA00023239"/>
    </source>
</evidence>
<keyword evidence="3" id="KW-0663">Pyridoxal phosphate</keyword>
<dbReference type="PANTHER" id="PTHR43525">
    <property type="entry name" value="PROTEIN MALY"/>
    <property type="match status" value="1"/>
</dbReference>
<comment type="cofactor">
    <cofactor evidence="1">
        <name>pyridoxal 5'-phosphate</name>
        <dbReference type="ChEBI" id="CHEBI:597326"/>
    </cofactor>
</comment>
<comment type="caution">
    <text evidence="7">The sequence shown here is derived from an EMBL/GenBank/DDBJ whole genome shotgun (WGS) entry which is preliminary data.</text>
</comment>
<dbReference type="GO" id="GO:0008483">
    <property type="term" value="F:transaminase activity"/>
    <property type="evidence" value="ECO:0007669"/>
    <property type="project" value="UniProtKB-KW"/>
</dbReference>
<evidence type="ECO:0000256" key="2">
    <source>
        <dbReference type="ARBA" id="ARBA00012224"/>
    </source>
</evidence>
<dbReference type="Pfam" id="PF00155">
    <property type="entry name" value="Aminotran_1_2"/>
    <property type="match status" value="1"/>
</dbReference>